<proteinExistence type="predicted"/>
<dbReference type="PROSITE" id="PS51257">
    <property type="entry name" value="PROKAR_LIPOPROTEIN"/>
    <property type="match status" value="1"/>
</dbReference>
<name>A0A1K0FFN5_9ACTN</name>
<evidence type="ECO:0000313" key="4">
    <source>
        <dbReference type="Proteomes" id="UP000182486"/>
    </source>
</evidence>
<evidence type="ECO:0008006" key="5">
    <source>
        <dbReference type="Google" id="ProtNLM"/>
    </source>
</evidence>
<dbReference type="Proteomes" id="UP000182486">
    <property type="component" value="Unassembled WGS sequence"/>
</dbReference>
<feature type="signal peptide" evidence="2">
    <location>
        <begin position="1"/>
        <end position="21"/>
    </location>
</feature>
<feature type="region of interest" description="Disordered" evidence="1">
    <location>
        <begin position="19"/>
        <end position="44"/>
    </location>
</feature>
<evidence type="ECO:0000256" key="2">
    <source>
        <dbReference type="SAM" id="SignalP"/>
    </source>
</evidence>
<evidence type="ECO:0000313" key="3">
    <source>
        <dbReference type="EMBL" id="OJF11649.1"/>
    </source>
</evidence>
<feature type="chain" id="PRO_5038464237" description="Lipoprotein" evidence="2">
    <location>
        <begin position="22"/>
        <end position="204"/>
    </location>
</feature>
<accession>A0A1K0FFN5</accession>
<protein>
    <recommendedName>
        <fullName evidence="5">Lipoprotein</fullName>
    </recommendedName>
</protein>
<dbReference type="EMBL" id="MEIA01000292">
    <property type="protein sequence ID" value="OJF11649.1"/>
    <property type="molecule type" value="Genomic_DNA"/>
</dbReference>
<organism evidence="3 4">
    <name type="scientific">Couchioplanes caeruleus subsp. caeruleus</name>
    <dbReference type="NCBI Taxonomy" id="56427"/>
    <lineage>
        <taxon>Bacteria</taxon>
        <taxon>Bacillati</taxon>
        <taxon>Actinomycetota</taxon>
        <taxon>Actinomycetes</taxon>
        <taxon>Micromonosporales</taxon>
        <taxon>Micromonosporaceae</taxon>
        <taxon>Couchioplanes</taxon>
    </lineage>
</organism>
<keyword evidence="4" id="KW-1185">Reference proteome</keyword>
<evidence type="ECO:0000256" key="1">
    <source>
        <dbReference type="SAM" id="MobiDB-lite"/>
    </source>
</evidence>
<gene>
    <name evidence="3" type="ORF">BG844_25070</name>
</gene>
<sequence>MRRTVAVAVAVLTLAGAGCSAGSGPTEAEKQYAAAKPEKPRTGSDFERTCADGLGFPGLTAYEKKAGRVHPMAVVKKTDDSWYVDSPSGSDFPATWMVDTIAGTDRTELVVCVEQTGAKPTSRICDMEDRESGGKYKMTMYDVDYRIRVLDAQSGKSVFEKKGTRSEKECPVVTFRRATEDKSKYYPSIDSKTIRPIIKPYVAP</sequence>
<reference evidence="3 4" key="1">
    <citation type="submission" date="2016-09" db="EMBL/GenBank/DDBJ databases">
        <title>Couchioplanes caeruleus draft genome sequence.</title>
        <authorList>
            <person name="Sheehan J."/>
            <person name="Caffrey P."/>
        </authorList>
    </citation>
    <scope>NUCLEOTIDE SEQUENCE [LARGE SCALE GENOMIC DNA]</scope>
    <source>
        <strain evidence="3 4">DSM 43634</strain>
    </source>
</reference>
<keyword evidence="2" id="KW-0732">Signal</keyword>
<dbReference type="AlphaFoldDB" id="A0A1K0FFN5"/>
<comment type="caution">
    <text evidence="3">The sequence shown here is derived from an EMBL/GenBank/DDBJ whole genome shotgun (WGS) entry which is preliminary data.</text>
</comment>
<dbReference type="RefSeq" id="WP_071807841.1">
    <property type="nucleotide sequence ID" value="NZ_MEIA01000292.1"/>
</dbReference>